<dbReference type="InterPro" id="IPR011050">
    <property type="entry name" value="Pectin_lyase_fold/virulence"/>
</dbReference>
<feature type="signal peptide" evidence="1">
    <location>
        <begin position="1"/>
        <end position="19"/>
    </location>
</feature>
<dbReference type="InterPro" id="IPR012334">
    <property type="entry name" value="Pectin_lyas_fold"/>
</dbReference>
<dbReference type="RefSeq" id="WP_185253906.1">
    <property type="nucleotide sequence ID" value="NZ_JACKXE010000001.1"/>
</dbReference>
<comment type="caution">
    <text evidence="2">The sequence shown here is derived from an EMBL/GenBank/DDBJ whole genome shotgun (WGS) entry which is preliminary data.</text>
</comment>
<dbReference type="PROSITE" id="PS51257">
    <property type="entry name" value="PROKAR_LIPOPROTEIN"/>
    <property type="match status" value="1"/>
</dbReference>
<dbReference type="Proteomes" id="UP000523955">
    <property type="component" value="Unassembled WGS sequence"/>
</dbReference>
<keyword evidence="1" id="KW-0732">Signal</keyword>
<dbReference type="SUPFAM" id="SSF51126">
    <property type="entry name" value="Pectin lyase-like"/>
    <property type="match status" value="1"/>
</dbReference>
<organism evidence="2 3">
    <name type="scientific">Nocardioides luti</name>
    <dbReference type="NCBI Taxonomy" id="2761101"/>
    <lineage>
        <taxon>Bacteria</taxon>
        <taxon>Bacillati</taxon>
        <taxon>Actinomycetota</taxon>
        <taxon>Actinomycetes</taxon>
        <taxon>Propionibacteriales</taxon>
        <taxon>Nocardioidaceae</taxon>
        <taxon>Nocardioides</taxon>
    </lineage>
</organism>
<sequence>MLPLLRGLVLALVVASATACSGGSSGDRAAPSPVAGCDADARVVDDAVALADALREAAPGDSIALAPGVYAGGFRIAVSGTRRAPITLCGSRDAVLDGGPVDHGYTLHLEGVAHWRLQGFSVTGGQKGVMLDHSSRNVLSGLAVSDVGDEGVHLRAGSSDNLLEDSVVRGTGLREPAYGEGIYVGSAQSNWCELTDCRADRSDRNRLVGNTVARTTAEAIDVKEGTTGGVLRGNRLHSPVGDEVDSVVDLKGNAWVLSRNRIDADGLDAVQVHVVLPGWGEGNRVLGNIFSLVGGGYAVDAEGAAQGTGTVVACDQTILTPPSGKASNVPCS</sequence>
<dbReference type="AlphaFoldDB" id="A0A7X0RIH9"/>
<dbReference type="InterPro" id="IPR006626">
    <property type="entry name" value="PbH1"/>
</dbReference>
<feature type="chain" id="PRO_5038460816" evidence="1">
    <location>
        <begin position="20"/>
        <end position="332"/>
    </location>
</feature>
<dbReference type="EMBL" id="JACKXE010000001">
    <property type="protein sequence ID" value="MBB6628897.1"/>
    <property type="molecule type" value="Genomic_DNA"/>
</dbReference>
<keyword evidence="3" id="KW-1185">Reference proteome</keyword>
<name>A0A7X0RIH9_9ACTN</name>
<proteinExistence type="predicted"/>
<evidence type="ECO:0000256" key="1">
    <source>
        <dbReference type="SAM" id="SignalP"/>
    </source>
</evidence>
<gene>
    <name evidence="2" type="ORF">H5V45_16335</name>
</gene>
<dbReference type="Gene3D" id="2.160.20.10">
    <property type="entry name" value="Single-stranded right-handed beta-helix, Pectin lyase-like"/>
    <property type="match status" value="1"/>
</dbReference>
<reference evidence="2 3" key="1">
    <citation type="submission" date="2020-08" db="EMBL/GenBank/DDBJ databases">
        <authorList>
            <person name="Seo M.-J."/>
        </authorList>
    </citation>
    <scope>NUCLEOTIDE SEQUENCE [LARGE SCALE GENOMIC DNA]</scope>
    <source>
        <strain evidence="2 3">KIGAM211</strain>
    </source>
</reference>
<evidence type="ECO:0000313" key="3">
    <source>
        <dbReference type="Proteomes" id="UP000523955"/>
    </source>
</evidence>
<dbReference type="SMART" id="SM00710">
    <property type="entry name" value="PbH1"/>
    <property type="match status" value="6"/>
</dbReference>
<evidence type="ECO:0000313" key="2">
    <source>
        <dbReference type="EMBL" id="MBB6628897.1"/>
    </source>
</evidence>
<accession>A0A7X0RIH9</accession>
<protein>
    <submittedName>
        <fullName evidence="2">Right-handed parallel beta-helix repeat-containing protein</fullName>
    </submittedName>
</protein>